<evidence type="ECO:0000313" key="2">
    <source>
        <dbReference type="Proteomes" id="UP001152531"/>
    </source>
</evidence>
<dbReference type="EMBL" id="CALSDN010000001">
    <property type="protein sequence ID" value="CAH6718550.1"/>
    <property type="molecule type" value="Genomic_DNA"/>
</dbReference>
<dbReference type="Proteomes" id="UP001152531">
    <property type="component" value="Unassembled WGS sequence"/>
</dbReference>
<protein>
    <submittedName>
        <fullName evidence="1">Leucine aminopeptidase 2</fullName>
    </submittedName>
</protein>
<sequence>MATSDSGGLSGNIAILTAPNSQMTLVDLPRPSGQSLDNCTNSNYKNFNVLNTDLNLQVSFDDKVITGTVTFELQTIKECDTIILDTSYLFVRSVSVDQQPVDYKLCARKPIYGSPLEISHKCQGKVSVSVEFSTTEKSTSIQFIRGDTGPYLFSQSEMIHARSFFPCFDTPAIKSTYTIQVESPHNVLMSARPIATEGDVYKFKQPVPIPSYLVAIASGNIVSEPIGPRSKVFSETPNIADCKWEFENDMEIFLKVAESLTFAYEWETFDVLVLPMSFPYGGMENPNITFATPTLICKDRSQVKVIAHELAHSWAGNLVTNCSWEHFWLNEGWCVYLERRILGGVASLKAKMDGRQDYLEYGEKSRHFDAILGFGDLKESVNNINPEFTSLVWDLNNKDPDDAFSKVPYEKGFFFLFYLETILGGPKEFDEFIPHYFKTFRYKSLDSFEFIDELYRFFEPRGKKEILDSIDFKKWLFGKGMPEEPKFDRTLVVEVEELVEKWLDFFKSGKDDFSQFSINDIETFEFNQHLLFLDKLCAELESINPSSQLIMKLPEVYPYYTKTGNFELIASFNTILIKYGNLTETDKVVVNFADWLGTVGRMKYVRPGFKLLSTKVSNEFAITTYKKYESLYHPICKSLVEKDIGLV</sequence>
<keyword evidence="1" id="KW-0645">Protease</keyword>
<name>A0ACA9Y0U7_9ASCO</name>
<organism evidence="1 2">
    <name type="scientific">[Candida] jaroonii</name>
    <dbReference type="NCBI Taxonomy" id="467808"/>
    <lineage>
        <taxon>Eukaryota</taxon>
        <taxon>Fungi</taxon>
        <taxon>Dikarya</taxon>
        <taxon>Ascomycota</taxon>
        <taxon>Saccharomycotina</taxon>
        <taxon>Pichiomycetes</taxon>
        <taxon>Debaryomycetaceae</taxon>
        <taxon>Yamadazyma</taxon>
    </lineage>
</organism>
<comment type="caution">
    <text evidence="1">The sequence shown here is derived from an EMBL/GenBank/DDBJ whole genome shotgun (WGS) entry which is preliminary data.</text>
</comment>
<accession>A0ACA9Y0U7</accession>
<evidence type="ECO:0000313" key="1">
    <source>
        <dbReference type="EMBL" id="CAH6718550.1"/>
    </source>
</evidence>
<proteinExistence type="predicted"/>
<gene>
    <name evidence="1" type="ORF">CLIB1444_01S09230</name>
</gene>
<reference evidence="1" key="1">
    <citation type="submission" date="2022-06" db="EMBL/GenBank/DDBJ databases">
        <authorList>
            <person name="Legras J.-L."/>
            <person name="Devillers H."/>
            <person name="Grondin C."/>
        </authorList>
    </citation>
    <scope>NUCLEOTIDE SEQUENCE</scope>
    <source>
        <strain evidence="1">CLIB 1444</strain>
    </source>
</reference>
<keyword evidence="1" id="KW-0031">Aminopeptidase</keyword>
<keyword evidence="1" id="KW-0378">Hydrolase</keyword>
<keyword evidence="2" id="KW-1185">Reference proteome</keyword>